<dbReference type="Pfam" id="PF00834">
    <property type="entry name" value="Ribul_P_3_epim"/>
    <property type="match status" value="1"/>
</dbReference>
<evidence type="ECO:0000256" key="6">
    <source>
        <dbReference type="ARBA" id="ARBA00009541"/>
    </source>
</evidence>
<dbReference type="CDD" id="cd00429">
    <property type="entry name" value="RPE"/>
    <property type="match status" value="1"/>
</dbReference>
<feature type="binding site" evidence="13">
    <location>
        <position position="178"/>
    </location>
    <ligand>
        <name>substrate</name>
    </ligand>
</feature>
<feature type="binding site" evidence="12">
    <location>
        <position position="36"/>
    </location>
    <ligand>
        <name>a divalent metal cation</name>
        <dbReference type="ChEBI" id="CHEBI:60240"/>
    </ligand>
</feature>
<dbReference type="GO" id="GO:0046872">
    <property type="term" value="F:metal ion binding"/>
    <property type="evidence" value="ECO:0007669"/>
    <property type="project" value="UniProtKB-KW"/>
</dbReference>
<dbReference type="HAMAP" id="MF_02227">
    <property type="entry name" value="RPE"/>
    <property type="match status" value="1"/>
</dbReference>
<evidence type="ECO:0000256" key="8">
    <source>
        <dbReference type="ARBA" id="ARBA00022723"/>
    </source>
</evidence>
<sequence>MVKSIISPSLLSCDLANIATDAAQMIAYGADWLHMDVMDGHFVPNLSFGPPVIASLRKANKEAFLDCHLMVSQPANWVGPMSKAGANQFVFHIESEMPEGGAKALIKSIKDAGMQAGIALKPGTGADAIAEYADDLDMILVMTVEPGFSGQSFMANQMDKVKTIRERYPNMNIQVDGGLSPKTVDNATAAGANVIVAASAIFGSDDQKGVIDALRASVDKSLSS</sequence>
<comment type="catalytic activity">
    <reaction evidence="1 10">
        <text>D-ribulose 5-phosphate = D-xylulose 5-phosphate</text>
        <dbReference type="Rhea" id="RHEA:13677"/>
        <dbReference type="ChEBI" id="CHEBI:57737"/>
        <dbReference type="ChEBI" id="CHEBI:58121"/>
        <dbReference type="EC" id="5.1.3.1"/>
    </reaction>
</comment>
<evidence type="ECO:0000256" key="7">
    <source>
        <dbReference type="ARBA" id="ARBA00013188"/>
    </source>
</evidence>
<keyword evidence="8 12" id="KW-0479">Metal-binding</keyword>
<keyword evidence="10" id="KW-0119">Carbohydrate metabolism</keyword>
<dbReference type="PIRSF" id="PIRSF001461">
    <property type="entry name" value="RPE"/>
    <property type="match status" value="1"/>
</dbReference>
<feature type="binding site" evidence="12">
    <location>
        <position position="176"/>
    </location>
    <ligand>
        <name>a divalent metal cation</name>
        <dbReference type="ChEBI" id="CHEBI:60240"/>
    </ligand>
</feature>
<evidence type="ECO:0000313" key="14">
    <source>
        <dbReference type="EMBL" id="GFH59411.1"/>
    </source>
</evidence>
<keyword evidence="12" id="KW-0170">Cobalt</keyword>
<dbReference type="Proteomes" id="UP001054902">
    <property type="component" value="Unassembled WGS sequence"/>
</dbReference>
<keyword evidence="12" id="KW-0862">Zinc</keyword>
<evidence type="ECO:0000256" key="4">
    <source>
        <dbReference type="ARBA" id="ARBA00001947"/>
    </source>
</evidence>
<dbReference type="InterPro" id="IPR026019">
    <property type="entry name" value="Ribul_P_3_epim"/>
</dbReference>
<evidence type="ECO:0000313" key="15">
    <source>
        <dbReference type="Proteomes" id="UP001054902"/>
    </source>
</evidence>
<feature type="binding site" evidence="13">
    <location>
        <begin position="198"/>
        <end position="199"/>
    </location>
    <ligand>
        <name>substrate</name>
    </ligand>
</feature>
<evidence type="ECO:0000256" key="13">
    <source>
        <dbReference type="PIRSR" id="PIRSR001461-3"/>
    </source>
</evidence>
<evidence type="ECO:0000256" key="5">
    <source>
        <dbReference type="ARBA" id="ARBA00001954"/>
    </source>
</evidence>
<keyword evidence="15" id="KW-1185">Reference proteome</keyword>
<evidence type="ECO:0000256" key="1">
    <source>
        <dbReference type="ARBA" id="ARBA00001782"/>
    </source>
</evidence>
<evidence type="ECO:0000256" key="10">
    <source>
        <dbReference type="PIRNR" id="PIRNR001461"/>
    </source>
</evidence>
<comment type="cofactor">
    <cofactor evidence="5">
        <name>Fe(2+)</name>
        <dbReference type="ChEBI" id="CHEBI:29033"/>
    </cofactor>
</comment>
<dbReference type="InterPro" id="IPR000056">
    <property type="entry name" value="Ribul_P_3_epim-like"/>
</dbReference>
<comment type="cofactor">
    <cofactor evidence="2">
        <name>Mn(2+)</name>
        <dbReference type="ChEBI" id="CHEBI:29035"/>
    </cofactor>
</comment>
<dbReference type="GO" id="GO:0004750">
    <property type="term" value="F:D-ribulose-phosphate 3-epimerase activity"/>
    <property type="evidence" value="ECO:0007669"/>
    <property type="project" value="UniProtKB-EC"/>
</dbReference>
<feature type="binding site" evidence="12">
    <location>
        <position position="34"/>
    </location>
    <ligand>
        <name>a divalent metal cation</name>
        <dbReference type="ChEBI" id="CHEBI:60240"/>
    </ligand>
</feature>
<dbReference type="PROSITE" id="PS01085">
    <property type="entry name" value="RIBUL_P_3_EPIMER_1"/>
    <property type="match status" value="1"/>
</dbReference>
<dbReference type="GO" id="GO:0006098">
    <property type="term" value="P:pentose-phosphate shunt"/>
    <property type="evidence" value="ECO:0007669"/>
    <property type="project" value="InterPro"/>
</dbReference>
<dbReference type="NCBIfam" id="TIGR01163">
    <property type="entry name" value="rpe"/>
    <property type="match status" value="1"/>
</dbReference>
<feature type="binding site" evidence="13">
    <location>
        <position position="68"/>
    </location>
    <ligand>
        <name>substrate</name>
    </ligand>
</feature>
<evidence type="ECO:0000256" key="12">
    <source>
        <dbReference type="PIRSR" id="PIRSR001461-2"/>
    </source>
</evidence>
<dbReference type="EMBL" id="BLLK01000063">
    <property type="protein sequence ID" value="GFH59411.1"/>
    <property type="molecule type" value="Genomic_DNA"/>
</dbReference>
<dbReference type="PROSITE" id="PS01086">
    <property type="entry name" value="RIBUL_P_3_EPIMER_2"/>
    <property type="match status" value="1"/>
</dbReference>
<keyword evidence="12" id="KW-0464">Manganese</keyword>
<keyword evidence="9 10" id="KW-0413">Isomerase</keyword>
<dbReference type="PANTHER" id="PTHR11749">
    <property type="entry name" value="RIBULOSE-5-PHOSPHATE-3-EPIMERASE"/>
    <property type="match status" value="1"/>
</dbReference>
<dbReference type="SUPFAM" id="SSF51366">
    <property type="entry name" value="Ribulose-phoshate binding barrel"/>
    <property type="match status" value="1"/>
</dbReference>
<comment type="cofactor">
    <cofactor evidence="4">
        <name>Zn(2+)</name>
        <dbReference type="ChEBI" id="CHEBI:29105"/>
    </cofactor>
</comment>
<dbReference type="InterPro" id="IPR013785">
    <property type="entry name" value="Aldolase_TIM"/>
</dbReference>
<evidence type="ECO:0000256" key="3">
    <source>
        <dbReference type="ARBA" id="ARBA00001941"/>
    </source>
</evidence>
<gene>
    <name evidence="14" type="ORF">CTEN210_15887</name>
</gene>
<dbReference type="NCBIfam" id="NF004076">
    <property type="entry name" value="PRK05581.1-4"/>
    <property type="match status" value="1"/>
</dbReference>
<evidence type="ECO:0000256" key="2">
    <source>
        <dbReference type="ARBA" id="ARBA00001936"/>
    </source>
</evidence>
<feature type="active site" description="Proton donor" evidence="11">
    <location>
        <position position="176"/>
    </location>
</feature>
<proteinExistence type="inferred from homology"/>
<dbReference type="AlphaFoldDB" id="A0AAD3D7S6"/>
<reference evidence="14 15" key="1">
    <citation type="journal article" date="2021" name="Sci. Rep.">
        <title>The genome of the diatom Chaetoceros tenuissimus carries an ancient integrated fragment of an extant virus.</title>
        <authorList>
            <person name="Hongo Y."/>
            <person name="Kimura K."/>
            <person name="Takaki Y."/>
            <person name="Yoshida Y."/>
            <person name="Baba S."/>
            <person name="Kobayashi G."/>
            <person name="Nagasaki K."/>
            <person name="Hano T."/>
            <person name="Tomaru Y."/>
        </authorList>
    </citation>
    <scope>NUCLEOTIDE SEQUENCE [LARGE SCALE GENOMIC DNA]</scope>
    <source>
        <strain evidence="14 15">NIES-3715</strain>
    </source>
</reference>
<dbReference type="EC" id="5.1.3.1" evidence="7 10"/>
<evidence type="ECO:0000256" key="11">
    <source>
        <dbReference type="PIRSR" id="PIRSR001461-1"/>
    </source>
</evidence>
<protein>
    <recommendedName>
        <fullName evidence="7 10">Ribulose-phosphate 3-epimerase</fullName>
        <ecNumber evidence="7 10">5.1.3.1</ecNumber>
    </recommendedName>
</protein>
<feature type="active site" description="Proton acceptor" evidence="11">
    <location>
        <position position="36"/>
    </location>
</feature>
<dbReference type="GO" id="GO:0005975">
    <property type="term" value="P:carbohydrate metabolic process"/>
    <property type="evidence" value="ECO:0007669"/>
    <property type="project" value="InterPro"/>
</dbReference>
<comment type="similarity">
    <text evidence="6 10">Belongs to the ribulose-phosphate 3-epimerase family.</text>
</comment>
<dbReference type="FunFam" id="3.20.20.70:FF:000171">
    <property type="entry name" value="Ribulose-phosphate 3-epimerase"/>
    <property type="match status" value="1"/>
</dbReference>
<feature type="binding site" evidence="12">
    <location>
        <position position="68"/>
    </location>
    <ligand>
        <name>a divalent metal cation</name>
        <dbReference type="ChEBI" id="CHEBI:60240"/>
    </ligand>
</feature>
<feature type="binding site" evidence="13">
    <location>
        <begin position="147"/>
        <end position="150"/>
    </location>
    <ligand>
        <name>substrate</name>
    </ligand>
</feature>
<dbReference type="Gene3D" id="3.20.20.70">
    <property type="entry name" value="Aldolase class I"/>
    <property type="match status" value="1"/>
</dbReference>
<name>A0AAD3D7S6_9STRA</name>
<comment type="cofactor">
    <cofactor evidence="3">
        <name>Co(2+)</name>
        <dbReference type="ChEBI" id="CHEBI:48828"/>
    </cofactor>
</comment>
<comment type="caution">
    <text evidence="14">The sequence shown here is derived from an EMBL/GenBank/DDBJ whole genome shotgun (WGS) entry which is preliminary data.</text>
</comment>
<accession>A0AAD3D7S6</accession>
<dbReference type="InterPro" id="IPR011060">
    <property type="entry name" value="RibuloseP-bd_barrel"/>
</dbReference>
<comment type="cofactor">
    <cofactor evidence="12">
        <name>a divalent metal cation</name>
        <dbReference type="ChEBI" id="CHEBI:60240"/>
    </cofactor>
    <text evidence="12">Binds 1 divalent metal cation per subunit.</text>
</comment>
<evidence type="ECO:0000256" key="9">
    <source>
        <dbReference type="ARBA" id="ARBA00023235"/>
    </source>
</evidence>
<organism evidence="14 15">
    <name type="scientific">Chaetoceros tenuissimus</name>
    <dbReference type="NCBI Taxonomy" id="426638"/>
    <lineage>
        <taxon>Eukaryota</taxon>
        <taxon>Sar</taxon>
        <taxon>Stramenopiles</taxon>
        <taxon>Ochrophyta</taxon>
        <taxon>Bacillariophyta</taxon>
        <taxon>Coscinodiscophyceae</taxon>
        <taxon>Chaetocerotophycidae</taxon>
        <taxon>Chaetocerotales</taxon>
        <taxon>Chaetocerotaceae</taxon>
        <taxon>Chaetoceros</taxon>
    </lineage>
</organism>
<feature type="binding site" evidence="13">
    <location>
        <position position="9"/>
    </location>
    <ligand>
        <name>substrate</name>
    </ligand>
</feature>